<dbReference type="PANTHER" id="PTHR21705:SF11">
    <property type="entry name" value="FHIP FAMILY PROTEIN CG3558"/>
    <property type="match status" value="1"/>
</dbReference>
<organism evidence="2 3">
    <name type="scientific">Meganyctiphanes norvegica</name>
    <name type="common">Northern krill</name>
    <name type="synonym">Thysanopoda norvegica</name>
    <dbReference type="NCBI Taxonomy" id="48144"/>
    <lineage>
        <taxon>Eukaryota</taxon>
        <taxon>Metazoa</taxon>
        <taxon>Ecdysozoa</taxon>
        <taxon>Arthropoda</taxon>
        <taxon>Crustacea</taxon>
        <taxon>Multicrustacea</taxon>
        <taxon>Malacostraca</taxon>
        <taxon>Eumalacostraca</taxon>
        <taxon>Eucarida</taxon>
        <taxon>Euphausiacea</taxon>
        <taxon>Euphausiidae</taxon>
        <taxon>Meganyctiphanes</taxon>
    </lineage>
</organism>
<dbReference type="PANTHER" id="PTHR21705">
    <property type="entry name" value="RAI16 PROTEIN-RELATED"/>
    <property type="match status" value="1"/>
</dbReference>
<proteinExistence type="predicted"/>
<feature type="compositionally biased region" description="Low complexity" evidence="1">
    <location>
        <begin position="9"/>
        <end position="23"/>
    </location>
</feature>
<name>A0AAV2RRV7_MEGNR</name>
<dbReference type="Proteomes" id="UP001497623">
    <property type="component" value="Unassembled WGS sequence"/>
</dbReference>
<gene>
    <name evidence="2" type="ORF">MNOR_LOCUS27766</name>
</gene>
<keyword evidence="3" id="KW-1185">Reference proteome</keyword>
<evidence type="ECO:0000256" key="1">
    <source>
        <dbReference type="SAM" id="MobiDB-lite"/>
    </source>
</evidence>
<evidence type="ECO:0000313" key="2">
    <source>
        <dbReference type="EMBL" id="CAL4136164.1"/>
    </source>
</evidence>
<protein>
    <submittedName>
        <fullName evidence="2">Uncharacterized protein</fullName>
    </submittedName>
</protein>
<dbReference type="AlphaFoldDB" id="A0AAV2RRV7"/>
<evidence type="ECO:0000313" key="3">
    <source>
        <dbReference type="Proteomes" id="UP001497623"/>
    </source>
</evidence>
<feature type="region of interest" description="Disordered" evidence="1">
    <location>
        <begin position="1"/>
        <end position="23"/>
    </location>
</feature>
<accession>A0AAV2RRV7</accession>
<dbReference type="InterPro" id="IPR019384">
    <property type="entry name" value="FHIP"/>
</dbReference>
<sequence>MTSWLTRASPLRSSLGRRSSRTPSLLQDVDPEAAFHSFIKHWQQTSEILSRTRLRGMVSADDVTAVINHLGQMVNLLLVDLRAMLAHSARLHNGRASDNSEEVHQEGQQPTVLRDSTVHHYSLPADDPPHTPIFDHFLGEEILDKVLTWSLATGEYVNALKLEQLKIHEQLLSHSRHEILVYKPIIRPLLRLLSSCGGCVPVEVENA</sequence>
<dbReference type="EMBL" id="CAXKWB010029696">
    <property type="protein sequence ID" value="CAL4136164.1"/>
    <property type="molecule type" value="Genomic_DNA"/>
</dbReference>
<dbReference type="Pfam" id="PF10257">
    <property type="entry name" value="RAI16-like"/>
    <property type="match status" value="1"/>
</dbReference>
<comment type="caution">
    <text evidence="2">The sequence shown here is derived from an EMBL/GenBank/DDBJ whole genome shotgun (WGS) entry which is preliminary data.</text>
</comment>
<reference evidence="2 3" key="1">
    <citation type="submission" date="2024-05" db="EMBL/GenBank/DDBJ databases">
        <authorList>
            <person name="Wallberg A."/>
        </authorList>
    </citation>
    <scope>NUCLEOTIDE SEQUENCE [LARGE SCALE GENOMIC DNA]</scope>
</reference>